<sequence>MAIEQAMAQILKILAIDPDWEWEFIEGSYVKAH</sequence>
<accession>A0A1H2YYX5</accession>
<dbReference type="Proteomes" id="UP000183454">
    <property type="component" value="Unassembled WGS sequence"/>
</dbReference>
<name>A0A1H2YYX5_9PROT</name>
<reference evidence="1 2" key="1">
    <citation type="submission" date="2016-10" db="EMBL/GenBank/DDBJ databases">
        <authorList>
            <person name="de Groot N.N."/>
        </authorList>
    </citation>
    <scope>NUCLEOTIDE SEQUENCE [LARGE SCALE GENOMIC DNA]</scope>
    <source>
        <strain evidence="1 2">Nm110</strain>
    </source>
</reference>
<organism evidence="1 2">
    <name type="scientific">Nitrosomonas communis</name>
    <dbReference type="NCBI Taxonomy" id="44574"/>
    <lineage>
        <taxon>Bacteria</taxon>
        <taxon>Pseudomonadati</taxon>
        <taxon>Pseudomonadota</taxon>
        <taxon>Betaproteobacteria</taxon>
        <taxon>Nitrosomonadales</taxon>
        <taxon>Nitrosomonadaceae</taxon>
        <taxon>Nitrosomonas</taxon>
    </lineage>
</organism>
<evidence type="ECO:0000313" key="2">
    <source>
        <dbReference type="Proteomes" id="UP000183454"/>
    </source>
</evidence>
<dbReference type="EMBL" id="FNNH01000061">
    <property type="protein sequence ID" value="SDX10402.1"/>
    <property type="molecule type" value="Genomic_DNA"/>
</dbReference>
<proteinExistence type="predicted"/>
<gene>
    <name evidence="1" type="ORF">SAMN05421882_106117</name>
</gene>
<protein>
    <submittedName>
        <fullName evidence="1">Uncharacterized protein</fullName>
    </submittedName>
</protein>
<evidence type="ECO:0000313" key="1">
    <source>
        <dbReference type="EMBL" id="SDX10402.1"/>
    </source>
</evidence>
<dbReference type="AlphaFoldDB" id="A0A1H2YYX5"/>